<dbReference type="OrthoDB" id="4366996at2759"/>
<evidence type="ECO:0000313" key="2">
    <source>
        <dbReference type="Proteomes" id="UP001150942"/>
    </source>
</evidence>
<name>A0A9W9MXC2_9EURO</name>
<reference evidence="1" key="1">
    <citation type="submission" date="2022-11" db="EMBL/GenBank/DDBJ databases">
        <authorList>
            <person name="Petersen C."/>
        </authorList>
    </citation>
    <scope>NUCLEOTIDE SEQUENCE</scope>
    <source>
        <strain evidence="1">IBT 20477</strain>
    </source>
</reference>
<organism evidence="1 2">
    <name type="scientific">Penicillium cf. viridicatum</name>
    <dbReference type="NCBI Taxonomy" id="2972119"/>
    <lineage>
        <taxon>Eukaryota</taxon>
        <taxon>Fungi</taxon>
        <taxon>Dikarya</taxon>
        <taxon>Ascomycota</taxon>
        <taxon>Pezizomycotina</taxon>
        <taxon>Eurotiomycetes</taxon>
        <taxon>Eurotiomycetidae</taxon>
        <taxon>Eurotiales</taxon>
        <taxon>Aspergillaceae</taxon>
        <taxon>Penicillium</taxon>
    </lineage>
</organism>
<accession>A0A9W9MXC2</accession>
<protein>
    <submittedName>
        <fullName evidence="1">Uncharacterized protein</fullName>
    </submittedName>
</protein>
<reference evidence="1" key="2">
    <citation type="journal article" date="2023" name="IMA Fungus">
        <title>Comparative genomic study of the Penicillium genus elucidates a diverse pangenome and 15 lateral gene transfer events.</title>
        <authorList>
            <person name="Petersen C."/>
            <person name="Sorensen T."/>
            <person name="Nielsen M.R."/>
            <person name="Sondergaard T.E."/>
            <person name="Sorensen J.L."/>
            <person name="Fitzpatrick D.A."/>
            <person name="Frisvad J.C."/>
            <person name="Nielsen K.L."/>
        </authorList>
    </citation>
    <scope>NUCLEOTIDE SEQUENCE</scope>
    <source>
        <strain evidence="1">IBT 20477</strain>
    </source>
</reference>
<dbReference type="Proteomes" id="UP001150942">
    <property type="component" value="Unassembled WGS sequence"/>
</dbReference>
<sequence>MTESQPFYTDPRASGFPAAFAAWNVAPFRLRCSWLARLPLRSTSSGTRKKYPITPRRTGDHRRVPFVAWYSHSGFGAANRNPPFRLPRLVAERLPVPQFIELDGSPERFAQFSLSKHKSADTEDRVHHWYGAVQNFRRSVSRLVEQGCRGSAA</sequence>
<evidence type="ECO:0000313" key="1">
    <source>
        <dbReference type="EMBL" id="KAJ5209122.1"/>
    </source>
</evidence>
<keyword evidence="2" id="KW-1185">Reference proteome</keyword>
<comment type="caution">
    <text evidence="1">The sequence shown here is derived from an EMBL/GenBank/DDBJ whole genome shotgun (WGS) entry which is preliminary data.</text>
</comment>
<dbReference type="EMBL" id="JAPQKQ010000002">
    <property type="protein sequence ID" value="KAJ5209122.1"/>
    <property type="molecule type" value="Genomic_DNA"/>
</dbReference>
<proteinExistence type="predicted"/>
<gene>
    <name evidence="1" type="ORF">N7449_003501</name>
</gene>
<dbReference type="AlphaFoldDB" id="A0A9W9MXC2"/>